<protein>
    <submittedName>
        <fullName evidence="5">MerR family transcriptional regulator</fullName>
    </submittedName>
</protein>
<dbReference type="InterPro" id="IPR036724">
    <property type="entry name" value="Cobalamin-bd_sf"/>
</dbReference>
<dbReference type="EMBL" id="BAABKB010000037">
    <property type="protein sequence ID" value="GAA5032206.1"/>
    <property type="molecule type" value="Genomic_DNA"/>
</dbReference>
<dbReference type="Pfam" id="PF02607">
    <property type="entry name" value="B12-binding_2"/>
    <property type="match status" value="1"/>
</dbReference>
<dbReference type="PANTHER" id="PTHR30204:SF97">
    <property type="entry name" value="MERR FAMILY REGULATORY PROTEIN"/>
    <property type="match status" value="1"/>
</dbReference>
<evidence type="ECO:0000259" key="3">
    <source>
        <dbReference type="PROSITE" id="PS50937"/>
    </source>
</evidence>
<proteinExistence type="predicted"/>
<dbReference type="SUPFAM" id="SSF52242">
    <property type="entry name" value="Cobalamin (vitamin B12)-binding domain"/>
    <property type="match status" value="1"/>
</dbReference>
<sequence>MEVNAHQAAEPADAGVTTGFLARKLGVSPMTLRSWDRRYGLGPAVRADGRHRRWSPDDVRMMQEMCRLTTAGVPPAEAARTAKRHARAHGTPAADPLGPSPVATDGRAVTASARTPPPEDEALDGEPLAGDARRECRGLASAAVRLDGAAVQRHLTGAVRAHGLAMAWEEVMMPALHAVGRKWQASDDRHVEVEHLLSWHVSATLRHAYVTAAAAREALQDVSPVLLGCLPGEPHTLPIEALGAALAEQGAAALMLGGDVPAEAFLAAVHRVSPLAVVLWSQSRSTASLPLARHIAAERWGVQGARTHTTVLLCGPGWDRRTEPGLLRPYGLRDAVRMIGSLAAERPN</sequence>
<evidence type="ECO:0000313" key="6">
    <source>
        <dbReference type="Proteomes" id="UP001501759"/>
    </source>
</evidence>
<dbReference type="Pfam" id="PF13411">
    <property type="entry name" value="MerR_1"/>
    <property type="match status" value="1"/>
</dbReference>
<dbReference type="Proteomes" id="UP001501759">
    <property type="component" value="Unassembled WGS sequence"/>
</dbReference>
<dbReference type="RefSeq" id="WP_345657233.1">
    <property type="nucleotide sequence ID" value="NZ_BAABKB010000037.1"/>
</dbReference>
<dbReference type="PANTHER" id="PTHR30204">
    <property type="entry name" value="REDOX-CYCLING DRUG-SENSING TRANSCRIPTIONAL ACTIVATOR SOXR"/>
    <property type="match status" value="1"/>
</dbReference>
<evidence type="ECO:0000259" key="4">
    <source>
        <dbReference type="PROSITE" id="PS51332"/>
    </source>
</evidence>
<feature type="domain" description="B12-binding" evidence="4">
    <location>
        <begin position="222"/>
        <end position="348"/>
    </location>
</feature>
<dbReference type="Gene3D" id="1.10.1240.10">
    <property type="entry name" value="Methionine synthase domain"/>
    <property type="match status" value="1"/>
</dbReference>
<feature type="region of interest" description="Disordered" evidence="2">
    <location>
        <begin position="80"/>
        <end position="126"/>
    </location>
</feature>
<dbReference type="InterPro" id="IPR006158">
    <property type="entry name" value="Cobalamin-bd"/>
</dbReference>
<dbReference type="PROSITE" id="PS50937">
    <property type="entry name" value="HTH_MERR_2"/>
    <property type="match status" value="1"/>
</dbReference>
<feature type="domain" description="HTH merR-type" evidence="3">
    <location>
        <begin position="17"/>
        <end position="84"/>
    </location>
</feature>
<name>A0ABP9JHE6_9ACTN</name>
<dbReference type="SUPFAM" id="SSF46955">
    <property type="entry name" value="Putative DNA-binding domain"/>
    <property type="match status" value="1"/>
</dbReference>
<evidence type="ECO:0000256" key="1">
    <source>
        <dbReference type="ARBA" id="ARBA00023125"/>
    </source>
</evidence>
<reference evidence="6" key="1">
    <citation type="journal article" date="2019" name="Int. J. Syst. Evol. Microbiol.">
        <title>The Global Catalogue of Microorganisms (GCM) 10K type strain sequencing project: providing services to taxonomists for standard genome sequencing and annotation.</title>
        <authorList>
            <consortium name="The Broad Institute Genomics Platform"/>
            <consortium name="The Broad Institute Genome Sequencing Center for Infectious Disease"/>
            <person name="Wu L."/>
            <person name="Ma J."/>
        </authorList>
    </citation>
    <scope>NUCLEOTIDE SEQUENCE [LARGE SCALE GENOMIC DNA]</scope>
    <source>
        <strain evidence="6">JCM 18409</strain>
    </source>
</reference>
<dbReference type="InterPro" id="IPR047057">
    <property type="entry name" value="MerR_fam"/>
</dbReference>
<dbReference type="InterPro" id="IPR000551">
    <property type="entry name" value="MerR-type_HTH_dom"/>
</dbReference>
<gene>
    <name evidence="5" type="ORF">GCM10023335_74420</name>
</gene>
<dbReference type="Gene3D" id="3.40.50.280">
    <property type="entry name" value="Cobalamin-binding domain"/>
    <property type="match status" value="1"/>
</dbReference>
<dbReference type="PROSITE" id="PS51332">
    <property type="entry name" value="B12_BINDING"/>
    <property type="match status" value="1"/>
</dbReference>
<organism evidence="5 6">
    <name type="scientific">Streptomyces siamensis</name>
    <dbReference type="NCBI Taxonomy" id="1274986"/>
    <lineage>
        <taxon>Bacteria</taxon>
        <taxon>Bacillati</taxon>
        <taxon>Actinomycetota</taxon>
        <taxon>Actinomycetes</taxon>
        <taxon>Kitasatosporales</taxon>
        <taxon>Streptomycetaceae</taxon>
        <taxon>Streptomyces</taxon>
    </lineage>
</organism>
<dbReference type="InterPro" id="IPR036594">
    <property type="entry name" value="Meth_synthase_dom"/>
</dbReference>
<evidence type="ECO:0000313" key="5">
    <source>
        <dbReference type="EMBL" id="GAA5032206.1"/>
    </source>
</evidence>
<dbReference type="InterPro" id="IPR003759">
    <property type="entry name" value="Cbl-bd_cap"/>
</dbReference>
<keyword evidence="1" id="KW-0238">DNA-binding</keyword>
<dbReference type="SMART" id="SM00422">
    <property type="entry name" value="HTH_MERR"/>
    <property type="match status" value="1"/>
</dbReference>
<evidence type="ECO:0000256" key="2">
    <source>
        <dbReference type="SAM" id="MobiDB-lite"/>
    </source>
</evidence>
<accession>A0ABP9JHE6</accession>
<keyword evidence="6" id="KW-1185">Reference proteome</keyword>
<comment type="caution">
    <text evidence="5">The sequence shown here is derived from an EMBL/GenBank/DDBJ whole genome shotgun (WGS) entry which is preliminary data.</text>
</comment>
<dbReference type="InterPro" id="IPR009061">
    <property type="entry name" value="DNA-bd_dom_put_sf"/>
</dbReference>
<dbReference type="Gene3D" id="1.10.1660.10">
    <property type="match status" value="1"/>
</dbReference>